<dbReference type="InterPro" id="IPR015797">
    <property type="entry name" value="NUDIX_hydrolase-like_dom_sf"/>
</dbReference>
<evidence type="ECO:0000256" key="17">
    <source>
        <dbReference type="PIRSR" id="PIRSR603561-1"/>
    </source>
</evidence>
<dbReference type="Gene3D" id="3.20.20.70">
    <property type="entry name" value="Aldolase class I"/>
    <property type="match status" value="1"/>
</dbReference>
<dbReference type="Proteomes" id="UP001169862">
    <property type="component" value="Unassembled WGS sequence"/>
</dbReference>
<dbReference type="InterPro" id="IPR029119">
    <property type="entry name" value="MutY_C"/>
</dbReference>
<keyword evidence="3" id="KW-0515">Mutator protein</keyword>
<dbReference type="PRINTS" id="PR00502">
    <property type="entry name" value="NUDIXFAMILY"/>
</dbReference>
<evidence type="ECO:0000256" key="7">
    <source>
        <dbReference type="ARBA" id="ARBA00022801"/>
    </source>
</evidence>
<dbReference type="PANTHER" id="PTHR47707">
    <property type="entry name" value="8-OXO-DGTP DIPHOSPHATASE"/>
    <property type="match status" value="1"/>
</dbReference>
<dbReference type="EC" id="3.6.1.55" evidence="12"/>
<feature type="binding site" evidence="17">
    <location>
        <position position="30"/>
    </location>
    <ligand>
        <name>8-oxo-dGTP</name>
        <dbReference type="ChEBI" id="CHEBI:77896"/>
    </ligand>
</feature>
<dbReference type="SUPFAM" id="SSF55811">
    <property type="entry name" value="Nudix"/>
    <property type="match status" value="1"/>
</dbReference>
<dbReference type="AlphaFoldDB" id="A0AAW7XKC1"/>
<dbReference type="FunFam" id="3.90.79.10:FF:000014">
    <property type="entry name" value="8-oxo-dGTP diphosphatase MutT"/>
    <property type="match status" value="1"/>
</dbReference>
<dbReference type="NCBIfam" id="TIGR00586">
    <property type="entry name" value="mutt"/>
    <property type="match status" value="1"/>
</dbReference>
<dbReference type="GO" id="GO:0044715">
    <property type="term" value="F:8-oxo-dGDP phosphatase activity"/>
    <property type="evidence" value="ECO:0007669"/>
    <property type="project" value="TreeGrafter"/>
</dbReference>
<dbReference type="InterPro" id="IPR022998">
    <property type="entry name" value="ThiamineP_synth_TenI"/>
</dbReference>
<evidence type="ECO:0000256" key="15">
    <source>
        <dbReference type="ARBA" id="ARBA00041979"/>
    </source>
</evidence>
<dbReference type="InterPro" id="IPR003561">
    <property type="entry name" value="Mutator_MutT"/>
</dbReference>
<dbReference type="InterPro" id="IPR047127">
    <property type="entry name" value="MutT-like"/>
</dbReference>
<evidence type="ECO:0000256" key="16">
    <source>
        <dbReference type="ARBA" id="ARBA00042798"/>
    </source>
</evidence>
<feature type="domain" description="Nudix hydrolase" evidence="19">
    <location>
        <begin position="4"/>
        <end position="130"/>
    </location>
</feature>
<dbReference type="EMBL" id="JAUOPG010000009">
    <property type="protein sequence ID" value="MDO6454682.1"/>
    <property type="molecule type" value="Genomic_DNA"/>
</dbReference>
<evidence type="ECO:0000256" key="4">
    <source>
        <dbReference type="ARBA" id="ARBA00022705"/>
    </source>
</evidence>
<dbReference type="RefSeq" id="WP_303551459.1">
    <property type="nucleotide sequence ID" value="NZ_JAUOPG010000009.1"/>
</dbReference>
<feature type="binding site" evidence="17">
    <location>
        <position position="25"/>
    </location>
    <ligand>
        <name>8-oxo-dGTP</name>
        <dbReference type="ChEBI" id="CHEBI:77896"/>
    </ligand>
</feature>
<dbReference type="Pfam" id="PF14815">
    <property type="entry name" value="NUDIX_4"/>
    <property type="match status" value="1"/>
</dbReference>
<proteinExistence type="inferred from homology"/>
<dbReference type="InterPro" id="IPR036206">
    <property type="entry name" value="ThiamineP_synth_sf"/>
</dbReference>
<gene>
    <name evidence="20" type="ORF">Q4490_13995</name>
</gene>
<dbReference type="GO" id="GO:0009228">
    <property type="term" value="P:thiamine biosynthetic process"/>
    <property type="evidence" value="ECO:0007669"/>
    <property type="project" value="UniProtKB-KW"/>
</dbReference>
<name>A0AAW7XKC1_9GAMM</name>
<reference evidence="20" key="1">
    <citation type="submission" date="2023-07" db="EMBL/GenBank/DDBJ databases">
        <title>Genome content predicts the carbon catabolic preferences of heterotrophic bacteria.</title>
        <authorList>
            <person name="Gralka M."/>
        </authorList>
    </citation>
    <scope>NUCLEOTIDE SEQUENCE</scope>
    <source>
        <strain evidence="20">I2M16</strain>
    </source>
</reference>
<dbReference type="GO" id="GO:0006281">
    <property type="term" value="P:DNA repair"/>
    <property type="evidence" value="ECO:0007669"/>
    <property type="project" value="UniProtKB-KW"/>
</dbReference>
<dbReference type="InterPro" id="IPR020084">
    <property type="entry name" value="NUDIX_hydrolase_CS"/>
</dbReference>
<evidence type="ECO:0000256" key="2">
    <source>
        <dbReference type="ARBA" id="ARBA00005582"/>
    </source>
</evidence>
<dbReference type="GO" id="GO:0044716">
    <property type="term" value="F:8-oxo-GDP phosphatase activity"/>
    <property type="evidence" value="ECO:0007669"/>
    <property type="project" value="TreeGrafter"/>
</dbReference>
<evidence type="ECO:0000256" key="14">
    <source>
        <dbReference type="ARBA" id="ARBA00041592"/>
    </source>
</evidence>
<evidence type="ECO:0000313" key="21">
    <source>
        <dbReference type="Proteomes" id="UP001169862"/>
    </source>
</evidence>
<evidence type="ECO:0000256" key="10">
    <source>
        <dbReference type="ARBA" id="ARBA00035861"/>
    </source>
</evidence>
<evidence type="ECO:0000256" key="13">
    <source>
        <dbReference type="ARBA" id="ARBA00040794"/>
    </source>
</evidence>
<organism evidence="20 21">
    <name type="scientific">Neptunomonas phycophila</name>
    <dbReference type="NCBI Taxonomy" id="1572645"/>
    <lineage>
        <taxon>Bacteria</taxon>
        <taxon>Pseudomonadati</taxon>
        <taxon>Pseudomonadota</taxon>
        <taxon>Gammaproteobacteria</taxon>
        <taxon>Oceanospirillales</taxon>
        <taxon>Oceanospirillaceae</taxon>
        <taxon>Neptunomonas</taxon>
    </lineage>
</organism>
<dbReference type="PROSITE" id="PS51462">
    <property type="entry name" value="NUDIX"/>
    <property type="match status" value="1"/>
</dbReference>
<evidence type="ECO:0000259" key="19">
    <source>
        <dbReference type="PROSITE" id="PS51462"/>
    </source>
</evidence>
<comment type="cofactor">
    <cofactor evidence="1 18">
        <name>Mg(2+)</name>
        <dbReference type="ChEBI" id="CHEBI:18420"/>
    </cofactor>
</comment>
<evidence type="ECO:0000256" key="3">
    <source>
        <dbReference type="ARBA" id="ARBA00022457"/>
    </source>
</evidence>
<comment type="similarity">
    <text evidence="2">Belongs to the Nudix hydrolase family.</text>
</comment>
<dbReference type="CDD" id="cd00564">
    <property type="entry name" value="TMP_TenI"/>
    <property type="match status" value="1"/>
</dbReference>
<evidence type="ECO:0000256" key="9">
    <source>
        <dbReference type="ARBA" id="ARBA00023204"/>
    </source>
</evidence>
<dbReference type="GO" id="GO:0008413">
    <property type="term" value="F:8-oxo-7,8-dihydroguanosine triphosphate pyrophosphatase activity"/>
    <property type="evidence" value="ECO:0007669"/>
    <property type="project" value="InterPro"/>
</dbReference>
<comment type="caution">
    <text evidence="20">The sequence shown here is derived from an EMBL/GenBank/DDBJ whole genome shotgun (WGS) entry which is preliminary data.</text>
</comment>
<keyword evidence="5 18" id="KW-0479">Metal-binding</keyword>
<evidence type="ECO:0000256" key="6">
    <source>
        <dbReference type="ARBA" id="ARBA00022763"/>
    </source>
</evidence>
<keyword evidence="4" id="KW-0235">DNA replication</keyword>
<dbReference type="PROSITE" id="PS00893">
    <property type="entry name" value="NUDIX_BOX"/>
    <property type="match status" value="1"/>
</dbReference>
<evidence type="ECO:0000256" key="8">
    <source>
        <dbReference type="ARBA" id="ARBA00022842"/>
    </source>
</evidence>
<sequence>MTRKLVHVAAAVIEDSNGLVFLAKRPDDKHQGGLWEFPGGKVELGETAAEALKRELLEEIGITVKSAKPLITVPYHYPDKSVLLDVYHVSEFSGEAWGAEGQQTAWVDKKDLDSYPFPAANRPILNAVLLPDVLLITPECDSLESCLLGIKKAVQTHKVSAVMLRQPQLSDMVLSQWFQSIRQDRIFSMDDGKAGKRAPLLIINSSLELANQLEAPAVHLSSPRLKSLTSRSVFTGRWLSASCHNQEELGIAAQTGCDFVTLSPIQKTNSHPLASPLGWGKAADLAGQNPLPIYMLGGLSSQDREQAKKSGAQGIAAISALWT</sequence>
<keyword evidence="6" id="KW-0227">DNA damage</keyword>
<dbReference type="InterPro" id="IPR000086">
    <property type="entry name" value="NUDIX_hydrolase_dom"/>
</dbReference>
<feature type="binding site" evidence="18">
    <location>
        <position position="39"/>
    </location>
    <ligand>
        <name>Mg(2+)</name>
        <dbReference type="ChEBI" id="CHEBI:18420"/>
    </ligand>
</feature>
<dbReference type="GO" id="GO:0006260">
    <property type="term" value="P:DNA replication"/>
    <property type="evidence" value="ECO:0007669"/>
    <property type="project" value="UniProtKB-KW"/>
</dbReference>
<dbReference type="Gene3D" id="3.90.79.10">
    <property type="entry name" value="Nucleoside Triphosphate Pyrophosphohydrolase"/>
    <property type="match status" value="1"/>
</dbReference>
<evidence type="ECO:0000256" key="12">
    <source>
        <dbReference type="ARBA" id="ARBA00038905"/>
    </source>
</evidence>
<accession>A0AAW7XKC1</accession>
<evidence type="ECO:0000256" key="18">
    <source>
        <dbReference type="PIRSR" id="PIRSR603561-2"/>
    </source>
</evidence>
<dbReference type="PANTHER" id="PTHR47707:SF1">
    <property type="entry name" value="NUDIX HYDROLASE FAMILY PROTEIN"/>
    <property type="match status" value="1"/>
</dbReference>
<dbReference type="GO" id="GO:0035539">
    <property type="term" value="F:8-oxo-7,8-dihydrodeoxyguanosine triphosphate pyrophosphatase activity"/>
    <property type="evidence" value="ECO:0007669"/>
    <property type="project" value="UniProtKB-EC"/>
</dbReference>
<evidence type="ECO:0000256" key="11">
    <source>
        <dbReference type="ARBA" id="ARBA00036904"/>
    </source>
</evidence>
<feature type="binding site" evidence="18">
    <location>
        <position position="59"/>
    </location>
    <ligand>
        <name>Mg(2+)</name>
        <dbReference type="ChEBI" id="CHEBI:18420"/>
    </ligand>
</feature>
<dbReference type="InterPro" id="IPR020476">
    <property type="entry name" value="Nudix_hydrolase"/>
</dbReference>
<evidence type="ECO:0000256" key="5">
    <source>
        <dbReference type="ARBA" id="ARBA00022723"/>
    </source>
</evidence>
<evidence type="ECO:0000313" key="20">
    <source>
        <dbReference type="EMBL" id="MDO6454682.1"/>
    </source>
</evidence>
<keyword evidence="7 20" id="KW-0378">Hydrolase</keyword>
<feature type="binding site" evidence="17">
    <location>
        <position position="121"/>
    </location>
    <ligand>
        <name>8-oxo-dGTP</name>
        <dbReference type="ChEBI" id="CHEBI:77896"/>
    </ligand>
</feature>
<keyword evidence="8 18" id="KW-0460">Magnesium</keyword>
<dbReference type="InterPro" id="IPR013785">
    <property type="entry name" value="Aldolase_TIM"/>
</dbReference>
<protein>
    <recommendedName>
        <fullName evidence="13">8-oxo-dGTP diphosphatase</fullName>
        <ecNumber evidence="12">3.6.1.55</ecNumber>
    </recommendedName>
    <alternativeName>
        <fullName evidence="16">7,8-dihydro-8-oxoguanine-triphosphatase</fullName>
    </alternativeName>
    <alternativeName>
        <fullName evidence="15">Mutator protein MutT</fullName>
    </alternativeName>
    <alternativeName>
        <fullName evidence="14">dGTP pyrophosphohydrolase</fullName>
    </alternativeName>
</protein>
<dbReference type="NCBIfam" id="NF006530">
    <property type="entry name" value="PRK08999.1"/>
    <property type="match status" value="1"/>
</dbReference>
<keyword evidence="9" id="KW-0234">DNA repair</keyword>
<feature type="binding site" evidence="17">
    <location>
        <begin position="36"/>
        <end position="39"/>
    </location>
    <ligand>
        <name>8-oxo-dGTP</name>
        <dbReference type="ChEBI" id="CHEBI:77896"/>
    </ligand>
</feature>
<dbReference type="GO" id="GO:0046872">
    <property type="term" value="F:metal ion binding"/>
    <property type="evidence" value="ECO:0007669"/>
    <property type="project" value="UniProtKB-KW"/>
</dbReference>
<evidence type="ECO:0000256" key="1">
    <source>
        <dbReference type="ARBA" id="ARBA00001946"/>
    </source>
</evidence>
<dbReference type="Pfam" id="PF02581">
    <property type="entry name" value="TMP-TENI"/>
    <property type="match status" value="1"/>
</dbReference>
<dbReference type="CDD" id="cd03425">
    <property type="entry name" value="NUDIX_MutT_NudA_like"/>
    <property type="match status" value="1"/>
</dbReference>
<dbReference type="SUPFAM" id="SSF51391">
    <property type="entry name" value="Thiamin phosphate synthase"/>
    <property type="match status" value="1"/>
</dbReference>
<comment type="catalytic activity">
    <reaction evidence="10">
        <text>8-oxo-dGTP + H2O = 8-oxo-dGMP + diphosphate + H(+)</text>
        <dbReference type="Rhea" id="RHEA:31575"/>
        <dbReference type="ChEBI" id="CHEBI:15377"/>
        <dbReference type="ChEBI" id="CHEBI:15378"/>
        <dbReference type="ChEBI" id="CHEBI:33019"/>
        <dbReference type="ChEBI" id="CHEBI:63224"/>
        <dbReference type="ChEBI" id="CHEBI:77896"/>
        <dbReference type="EC" id="3.6.1.55"/>
    </reaction>
</comment>
<comment type="catalytic activity">
    <reaction evidence="11">
        <text>8-oxo-GTP + H2O = 8-oxo-GMP + diphosphate + H(+)</text>
        <dbReference type="Rhea" id="RHEA:67616"/>
        <dbReference type="ChEBI" id="CHEBI:15377"/>
        <dbReference type="ChEBI" id="CHEBI:15378"/>
        <dbReference type="ChEBI" id="CHEBI:33019"/>
        <dbReference type="ChEBI" id="CHEBI:143553"/>
        <dbReference type="ChEBI" id="CHEBI:145694"/>
    </reaction>
</comment>